<dbReference type="InterPro" id="IPR050763">
    <property type="entry name" value="ABC_transporter_ATP-binding"/>
</dbReference>
<evidence type="ECO:0000313" key="8">
    <source>
        <dbReference type="Proteomes" id="UP000477543"/>
    </source>
</evidence>
<dbReference type="PROSITE" id="PS50893">
    <property type="entry name" value="ABC_TRANSPORTER_2"/>
    <property type="match status" value="1"/>
</dbReference>
<keyword evidence="4 7" id="KW-0067">ATP-binding</keyword>
<dbReference type="GO" id="GO:0005524">
    <property type="term" value="F:ATP binding"/>
    <property type="evidence" value="ECO:0007669"/>
    <property type="project" value="UniProtKB-KW"/>
</dbReference>
<comment type="subcellular location">
    <subcellularLocation>
        <location evidence="1">Cell membrane</location>
        <topology evidence="1">Peripheral membrane protein</topology>
    </subcellularLocation>
</comment>
<evidence type="ECO:0000256" key="3">
    <source>
        <dbReference type="ARBA" id="ARBA00022741"/>
    </source>
</evidence>
<dbReference type="InterPro" id="IPR003439">
    <property type="entry name" value="ABC_transporter-like_ATP-bd"/>
</dbReference>
<feature type="domain" description="ABC transporter" evidence="6">
    <location>
        <begin position="4"/>
        <end position="231"/>
    </location>
</feature>
<dbReference type="PANTHER" id="PTHR42711">
    <property type="entry name" value="ABC TRANSPORTER ATP-BINDING PROTEIN"/>
    <property type="match status" value="1"/>
</dbReference>
<evidence type="ECO:0000256" key="4">
    <source>
        <dbReference type="ARBA" id="ARBA00022840"/>
    </source>
</evidence>
<gene>
    <name evidence="7" type="ORF">GT020_10500</name>
</gene>
<evidence type="ECO:0000313" key="7">
    <source>
        <dbReference type="EMBL" id="NAZ16490.1"/>
    </source>
</evidence>
<reference evidence="7 8" key="1">
    <citation type="submission" date="2020-01" db="EMBL/GenBank/DDBJ databases">
        <title>Glutamicibacter soli M275.</title>
        <authorList>
            <person name="Meng X."/>
        </authorList>
    </citation>
    <scope>NUCLEOTIDE SEQUENCE [LARGE SCALE GENOMIC DNA]</scope>
    <source>
        <strain evidence="7 8">M275</strain>
    </source>
</reference>
<dbReference type="InterPro" id="IPR027417">
    <property type="entry name" value="P-loop_NTPase"/>
</dbReference>
<dbReference type="GO" id="GO:0016887">
    <property type="term" value="F:ATP hydrolysis activity"/>
    <property type="evidence" value="ECO:0007669"/>
    <property type="project" value="InterPro"/>
</dbReference>
<proteinExistence type="predicted"/>
<dbReference type="SMART" id="SM00382">
    <property type="entry name" value="AAA"/>
    <property type="match status" value="1"/>
</dbReference>
<dbReference type="Gene3D" id="3.40.50.300">
    <property type="entry name" value="P-loop containing nucleotide triphosphate hydrolases"/>
    <property type="match status" value="1"/>
</dbReference>
<dbReference type="PANTHER" id="PTHR42711:SF16">
    <property type="entry name" value="ABC TRANSPORTER ATP-BINDING PROTEIN"/>
    <property type="match status" value="1"/>
</dbReference>
<keyword evidence="5" id="KW-0046">Antibiotic resistance</keyword>
<comment type="caution">
    <text evidence="7">The sequence shown here is derived from an EMBL/GenBank/DDBJ whole genome shotgun (WGS) entry which is preliminary data.</text>
</comment>
<evidence type="ECO:0000256" key="1">
    <source>
        <dbReference type="ARBA" id="ARBA00004202"/>
    </source>
</evidence>
<dbReference type="InterPro" id="IPR017871">
    <property type="entry name" value="ABC_transporter-like_CS"/>
</dbReference>
<dbReference type="RefSeq" id="WP_161449249.1">
    <property type="nucleotide sequence ID" value="NZ_WYDN01000008.1"/>
</dbReference>
<name>A0A6L9G7X5_9MICC</name>
<dbReference type="GO" id="GO:0005886">
    <property type="term" value="C:plasma membrane"/>
    <property type="evidence" value="ECO:0007669"/>
    <property type="project" value="UniProtKB-SubCell"/>
</dbReference>
<dbReference type="Pfam" id="PF00005">
    <property type="entry name" value="ABC_tran"/>
    <property type="match status" value="1"/>
</dbReference>
<sequence length="303" mass="32889">MNAITVENLVKSYGTNLVLDDLALEVPEGSIVSLLGPNGAGKTSLVEILEGHRGRDSGLVSVCGLDPEVRKDFKILRTQMGVVLQQTMLEPGISSRDLLRRQASYYANPIPVHELLGMLDLEEKADAFVRTLSGGMRRRLDIALALIGRPRMLFLDEPTTGLDPLSRRKIRNLVKDVNRQGTTVVLTSHDLEEVQELAQNVHVLAAGRFIAEGTPRELIAQSTAETVIEFLHGSFGIAELPAGAKLVDGVATYRTIDPEPLLAELNAWSQLTGTTLRGLTVVPPSLDDAYVNLIHNPSYSGGI</sequence>
<dbReference type="AlphaFoldDB" id="A0A6L9G7X5"/>
<dbReference type="PROSITE" id="PS00211">
    <property type="entry name" value="ABC_TRANSPORTER_1"/>
    <property type="match status" value="1"/>
</dbReference>
<evidence type="ECO:0000256" key="2">
    <source>
        <dbReference type="ARBA" id="ARBA00022448"/>
    </source>
</evidence>
<accession>A0A6L9G7X5</accession>
<keyword evidence="2" id="KW-0813">Transport</keyword>
<keyword evidence="3" id="KW-0547">Nucleotide-binding</keyword>
<dbReference type="SUPFAM" id="SSF52540">
    <property type="entry name" value="P-loop containing nucleoside triphosphate hydrolases"/>
    <property type="match status" value="1"/>
</dbReference>
<dbReference type="GO" id="GO:0046677">
    <property type="term" value="P:response to antibiotic"/>
    <property type="evidence" value="ECO:0007669"/>
    <property type="project" value="UniProtKB-KW"/>
</dbReference>
<protein>
    <submittedName>
        <fullName evidence="7">ATP-binding cassette domain-containing protein</fullName>
    </submittedName>
</protein>
<dbReference type="InterPro" id="IPR003593">
    <property type="entry name" value="AAA+_ATPase"/>
</dbReference>
<dbReference type="Proteomes" id="UP000477543">
    <property type="component" value="Unassembled WGS sequence"/>
</dbReference>
<organism evidence="7 8">
    <name type="scientific">Glutamicibacter soli</name>
    <dbReference type="NCBI Taxonomy" id="453836"/>
    <lineage>
        <taxon>Bacteria</taxon>
        <taxon>Bacillati</taxon>
        <taxon>Actinomycetota</taxon>
        <taxon>Actinomycetes</taxon>
        <taxon>Micrococcales</taxon>
        <taxon>Micrococcaceae</taxon>
        <taxon>Glutamicibacter</taxon>
    </lineage>
</organism>
<evidence type="ECO:0000259" key="6">
    <source>
        <dbReference type="PROSITE" id="PS50893"/>
    </source>
</evidence>
<dbReference type="EMBL" id="WYDN01000008">
    <property type="protein sequence ID" value="NAZ16490.1"/>
    <property type="molecule type" value="Genomic_DNA"/>
</dbReference>
<evidence type="ECO:0000256" key="5">
    <source>
        <dbReference type="ARBA" id="ARBA00023251"/>
    </source>
</evidence>